<reference evidence="3" key="1">
    <citation type="submission" date="2021-01" db="EMBL/GenBank/DDBJ databases">
        <title>Whole genome shotgun sequence of Acrocarpospora phusangensis NBRC 108782.</title>
        <authorList>
            <person name="Komaki H."/>
            <person name="Tamura T."/>
        </authorList>
    </citation>
    <scope>NUCLEOTIDE SEQUENCE</scope>
    <source>
        <strain evidence="3">NBRC 108782</strain>
    </source>
</reference>
<dbReference type="PANTHER" id="PTHR30204:SF98">
    <property type="entry name" value="HTH-TYPE TRANSCRIPTIONAL REGULATOR ADHR"/>
    <property type="match status" value="1"/>
</dbReference>
<dbReference type="RefSeq" id="WP_204042538.1">
    <property type="nucleotide sequence ID" value="NZ_BOOA01000033.1"/>
</dbReference>
<evidence type="ECO:0000313" key="4">
    <source>
        <dbReference type="Proteomes" id="UP000640052"/>
    </source>
</evidence>
<proteinExistence type="predicted"/>
<comment type="caution">
    <text evidence="3">The sequence shown here is derived from an EMBL/GenBank/DDBJ whole genome shotgun (WGS) entry which is preliminary data.</text>
</comment>
<accession>A0A919QG47</accession>
<keyword evidence="4" id="KW-1185">Reference proteome</keyword>
<sequence>MTVAGWTIREAAGKVGLSQDTLRYYERIKLVPPVGRDSSGYRRYTEEDLEWLVFVARLRATGMPIADIATFVKLALRGNETVPQRLELLEAHRQAVEAQWREVRNHLHLIQTKIGNYRRMMAATEGLDTGAVREGQASTSAPVS</sequence>
<dbReference type="Pfam" id="PF13411">
    <property type="entry name" value="MerR_1"/>
    <property type="match status" value="1"/>
</dbReference>
<dbReference type="Gene3D" id="1.10.1660.10">
    <property type="match status" value="1"/>
</dbReference>
<evidence type="ECO:0000256" key="1">
    <source>
        <dbReference type="ARBA" id="ARBA00023125"/>
    </source>
</evidence>
<dbReference type="PANTHER" id="PTHR30204">
    <property type="entry name" value="REDOX-CYCLING DRUG-SENSING TRANSCRIPTIONAL ACTIVATOR SOXR"/>
    <property type="match status" value="1"/>
</dbReference>
<gene>
    <name evidence="3" type="ORF">Aph01nite_41500</name>
</gene>
<evidence type="ECO:0000259" key="2">
    <source>
        <dbReference type="PROSITE" id="PS50937"/>
    </source>
</evidence>
<name>A0A919QG47_9ACTN</name>
<dbReference type="InterPro" id="IPR009061">
    <property type="entry name" value="DNA-bd_dom_put_sf"/>
</dbReference>
<dbReference type="CDD" id="cd01109">
    <property type="entry name" value="HTH_YyaN"/>
    <property type="match status" value="1"/>
</dbReference>
<dbReference type="PRINTS" id="PR00040">
    <property type="entry name" value="HTHMERR"/>
</dbReference>
<dbReference type="SMART" id="SM00422">
    <property type="entry name" value="HTH_MERR"/>
    <property type="match status" value="1"/>
</dbReference>
<dbReference type="SUPFAM" id="SSF46955">
    <property type="entry name" value="Putative DNA-binding domain"/>
    <property type="match status" value="1"/>
</dbReference>
<dbReference type="PROSITE" id="PS50937">
    <property type="entry name" value="HTH_MERR_2"/>
    <property type="match status" value="1"/>
</dbReference>
<organism evidence="3 4">
    <name type="scientific">Acrocarpospora phusangensis</name>
    <dbReference type="NCBI Taxonomy" id="1070424"/>
    <lineage>
        <taxon>Bacteria</taxon>
        <taxon>Bacillati</taxon>
        <taxon>Actinomycetota</taxon>
        <taxon>Actinomycetes</taxon>
        <taxon>Streptosporangiales</taxon>
        <taxon>Streptosporangiaceae</taxon>
        <taxon>Acrocarpospora</taxon>
    </lineage>
</organism>
<dbReference type="AlphaFoldDB" id="A0A919QG47"/>
<feature type="domain" description="HTH merR-type" evidence="2">
    <location>
        <begin position="5"/>
        <end position="74"/>
    </location>
</feature>
<dbReference type="Proteomes" id="UP000640052">
    <property type="component" value="Unassembled WGS sequence"/>
</dbReference>
<dbReference type="GO" id="GO:0003700">
    <property type="term" value="F:DNA-binding transcription factor activity"/>
    <property type="evidence" value="ECO:0007669"/>
    <property type="project" value="InterPro"/>
</dbReference>
<dbReference type="GO" id="GO:0003677">
    <property type="term" value="F:DNA binding"/>
    <property type="evidence" value="ECO:0007669"/>
    <property type="project" value="UniProtKB-KW"/>
</dbReference>
<protein>
    <submittedName>
        <fullName evidence="3">MerR family transcriptional regulator</fullName>
    </submittedName>
</protein>
<dbReference type="InterPro" id="IPR000551">
    <property type="entry name" value="MerR-type_HTH_dom"/>
</dbReference>
<dbReference type="EMBL" id="BOOA01000033">
    <property type="protein sequence ID" value="GIH25840.1"/>
    <property type="molecule type" value="Genomic_DNA"/>
</dbReference>
<evidence type="ECO:0000313" key="3">
    <source>
        <dbReference type="EMBL" id="GIH25840.1"/>
    </source>
</evidence>
<keyword evidence="1" id="KW-0238">DNA-binding</keyword>
<dbReference type="InterPro" id="IPR047057">
    <property type="entry name" value="MerR_fam"/>
</dbReference>